<evidence type="ECO:0000256" key="1">
    <source>
        <dbReference type="ARBA" id="ARBA00022801"/>
    </source>
</evidence>
<name>A0ABZ2EV62_9FIRM</name>
<dbReference type="InterPro" id="IPR029058">
    <property type="entry name" value="AB_hydrolase_fold"/>
</dbReference>
<gene>
    <name evidence="3" type="primary">nlhH</name>
    <name evidence="3" type="ORF">TEGL_18080</name>
</gene>
<proteinExistence type="predicted"/>
<dbReference type="PANTHER" id="PTHR48081:SF8">
    <property type="entry name" value="ALPHA_BETA HYDROLASE FOLD-3 DOMAIN-CONTAINING PROTEIN-RELATED"/>
    <property type="match status" value="1"/>
</dbReference>
<dbReference type="SUPFAM" id="SSF53474">
    <property type="entry name" value="alpha/beta-Hydrolases"/>
    <property type="match status" value="1"/>
</dbReference>
<dbReference type="RefSeq" id="WP_018591175.1">
    <property type="nucleotide sequence ID" value="NZ_CP117523.1"/>
</dbReference>
<dbReference type="InterPro" id="IPR050300">
    <property type="entry name" value="GDXG_lipolytic_enzyme"/>
</dbReference>
<dbReference type="GO" id="GO:0106435">
    <property type="term" value="F:carboxylesterase activity"/>
    <property type="evidence" value="ECO:0007669"/>
    <property type="project" value="UniProtKB-EC"/>
</dbReference>
<reference evidence="3 4" key="1">
    <citation type="journal article" date="2023" name="PLoS ONE">
        <title>Genome-based metabolic and phylogenomic analysis of three Terrisporobacter species.</title>
        <authorList>
            <person name="Boer T."/>
            <person name="Bengelsdorf F.R."/>
            <person name="Bomeke M."/>
            <person name="Daniel R."/>
            <person name="Poehlein A."/>
        </authorList>
    </citation>
    <scope>NUCLEOTIDE SEQUENCE [LARGE SCALE GENOMIC DNA]</scope>
    <source>
        <strain evidence="3 4">DSM 1288</strain>
    </source>
</reference>
<organism evidence="3 4">
    <name type="scientific">Terrisporobacter glycolicus ATCC 14880 = DSM 1288</name>
    <dbReference type="NCBI Taxonomy" id="1121315"/>
    <lineage>
        <taxon>Bacteria</taxon>
        <taxon>Bacillati</taxon>
        <taxon>Bacillota</taxon>
        <taxon>Clostridia</taxon>
        <taxon>Peptostreptococcales</taxon>
        <taxon>Peptostreptococcaceae</taxon>
        <taxon>Terrisporobacter</taxon>
    </lineage>
</organism>
<keyword evidence="1 3" id="KW-0378">Hydrolase</keyword>
<sequence>MNETKALIDKQLRLKGKVLARLVKYNDEHDFEKYNKVMNIFLRGEKSKKILCEEKHILTRNNNKIRVCIYSPLDKKPNATGLLWLHGGGYAMGIPELDLQYYEKLISVANCIIVAPDYTLSLEKPYPQALYDSYETLYWMKNNVDDLGIRENQIFVGGKSAGGGLAAGTVLYARDKKEVNVAFQMPLYPMLDDRMNTPSAIDNDAPVWNSKSNYLAWKLYLSDLFETDKVSKYASPSRETDYSNLPPIFTFIGEAEPFYDETVQYIENLKKAGVKTHFYTHKGCYHSFDKVCSHSHQGKEAIKEMLETFKYATENYFASQDYLK</sequence>
<dbReference type="PANTHER" id="PTHR48081">
    <property type="entry name" value="AB HYDROLASE SUPERFAMILY PROTEIN C4A8.06C"/>
    <property type="match status" value="1"/>
</dbReference>
<protein>
    <submittedName>
        <fullName evidence="3">Carboxylesterase NlhH</fullName>
        <ecNumber evidence="3">3.1.1.1</ecNumber>
    </submittedName>
</protein>
<dbReference type="Pfam" id="PF07859">
    <property type="entry name" value="Abhydrolase_3"/>
    <property type="match status" value="1"/>
</dbReference>
<dbReference type="InterPro" id="IPR013094">
    <property type="entry name" value="AB_hydrolase_3"/>
</dbReference>
<evidence type="ECO:0000259" key="2">
    <source>
        <dbReference type="Pfam" id="PF07859"/>
    </source>
</evidence>
<dbReference type="Gene3D" id="3.40.50.1820">
    <property type="entry name" value="alpha/beta hydrolase"/>
    <property type="match status" value="1"/>
</dbReference>
<feature type="domain" description="Alpha/beta hydrolase fold-3" evidence="2">
    <location>
        <begin position="82"/>
        <end position="288"/>
    </location>
</feature>
<evidence type="ECO:0000313" key="3">
    <source>
        <dbReference type="EMBL" id="WWD83398.1"/>
    </source>
</evidence>
<accession>A0ABZ2EV62</accession>
<dbReference type="EC" id="3.1.1.1" evidence="3"/>
<dbReference type="EMBL" id="CP117523">
    <property type="protein sequence ID" value="WWD83398.1"/>
    <property type="molecule type" value="Genomic_DNA"/>
</dbReference>
<keyword evidence="4" id="KW-1185">Reference proteome</keyword>
<dbReference type="Proteomes" id="UP001348492">
    <property type="component" value="Chromosome"/>
</dbReference>
<evidence type="ECO:0000313" key="4">
    <source>
        <dbReference type="Proteomes" id="UP001348492"/>
    </source>
</evidence>